<protein>
    <submittedName>
        <fullName evidence="2">Uncharacterized protein</fullName>
    </submittedName>
</protein>
<accession>A0A1X7SFN0</accession>
<name>A0A1X7SFN0_AMPQE</name>
<dbReference type="EnsemblMetazoa" id="Aqu2.1.00886_001">
    <property type="protein sequence ID" value="Aqu2.1.00886_001"/>
    <property type="gene ID" value="Aqu2.1.00886"/>
</dbReference>
<evidence type="ECO:0000256" key="1">
    <source>
        <dbReference type="SAM" id="MobiDB-lite"/>
    </source>
</evidence>
<dbReference type="AlphaFoldDB" id="A0A1X7SFN0"/>
<feature type="region of interest" description="Disordered" evidence="1">
    <location>
        <begin position="1"/>
        <end position="23"/>
    </location>
</feature>
<organism evidence="2">
    <name type="scientific">Amphimedon queenslandica</name>
    <name type="common">Sponge</name>
    <dbReference type="NCBI Taxonomy" id="400682"/>
    <lineage>
        <taxon>Eukaryota</taxon>
        <taxon>Metazoa</taxon>
        <taxon>Porifera</taxon>
        <taxon>Demospongiae</taxon>
        <taxon>Heteroscleromorpha</taxon>
        <taxon>Haplosclerida</taxon>
        <taxon>Niphatidae</taxon>
        <taxon>Amphimedon</taxon>
    </lineage>
</organism>
<evidence type="ECO:0000313" key="2">
    <source>
        <dbReference type="EnsemblMetazoa" id="Aqu2.1.00886_001"/>
    </source>
</evidence>
<proteinExistence type="predicted"/>
<dbReference type="InParanoid" id="A0A1X7SFN0"/>
<reference evidence="2" key="1">
    <citation type="submission" date="2017-05" db="UniProtKB">
        <authorList>
            <consortium name="EnsemblMetazoa"/>
        </authorList>
    </citation>
    <scope>IDENTIFICATION</scope>
</reference>
<sequence>SQKKLEKIVNIRNNNPNAPPSYRQNKLINKKIKIKK</sequence>